<evidence type="ECO:0000313" key="4">
    <source>
        <dbReference type="Proteomes" id="UP001597045"/>
    </source>
</evidence>
<dbReference type="PANTHER" id="PTHR11712:SF336">
    <property type="entry name" value="3-OXOACYL-[ACYL-CARRIER-PROTEIN] SYNTHASE, MITOCHONDRIAL"/>
    <property type="match status" value="1"/>
</dbReference>
<evidence type="ECO:0000256" key="1">
    <source>
        <dbReference type="ARBA" id="ARBA00022679"/>
    </source>
</evidence>
<accession>A0ABW3MF69</accession>
<dbReference type="InterPro" id="IPR020841">
    <property type="entry name" value="PKS_Beta-ketoAc_synthase_dom"/>
</dbReference>
<sequence length="140" mass="14782">RTTVSPYLLTGVLPNMPAARIAITHNIRGYSSSHGTACASGAQSIADGLRLIRSGDVDVVVCGASEAPLFPTFADTFGNARALARNWADPTAASRPFDKRRNGFVLAEGAGMLVLERVVATWPADVPYPGDEVLDLLRGD</sequence>
<dbReference type="SUPFAM" id="SSF53901">
    <property type="entry name" value="Thiolase-like"/>
    <property type="match status" value="1"/>
</dbReference>
<proteinExistence type="predicted"/>
<dbReference type="PANTHER" id="PTHR11712">
    <property type="entry name" value="POLYKETIDE SYNTHASE-RELATED"/>
    <property type="match status" value="1"/>
</dbReference>
<dbReference type="EMBL" id="JBHTIS010001780">
    <property type="protein sequence ID" value="MFD1048762.1"/>
    <property type="molecule type" value="Genomic_DNA"/>
</dbReference>
<dbReference type="InterPro" id="IPR014030">
    <property type="entry name" value="Ketoacyl_synth_N"/>
</dbReference>
<reference evidence="4" key="1">
    <citation type="journal article" date="2019" name="Int. J. Syst. Evol. Microbiol.">
        <title>The Global Catalogue of Microorganisms (GCM) 10K type strain sequencing project: providing services to taxonomists for standard genome sequencing and annotation.</title>
        <authorList>
            <consortium name="The Broad Institute Genomics Platform"/>
            <consortium name="The Broad Institute Genome Sequencing Center for Infectious Disease"/>
            <person name="Wu L."/>
            <person name="Ma J."/>
        </authorList>
    </citation>
    <scope>NUCLEOTIDE SEQUENCE [LARGE SCALE GENOMIC DNA]</scope>
    <source>
        <strain evidence="4">JCM 31486</strain>
    </source>
</reference>
<dbReference type="Pfam" id="PF00109">
    <property type="entry name" value="ketoacyl-synt"/>
    <property type="match status" value="1"/>
</dbReference>
<dbReference type="Proteomes" id="UP001597045">
    <property type="component" value="Unassembled WGS sequence"/>
</dbReference>
<feature type="non-terminal residue" evidence="3">
    <location>
        <position position="1"/>
    </location>
</feature>
<dbReference type="InterPro" id="IPR000794">
    <property type="entry name" value="Beta-ketoacyl_synthase"/>
</dbReference>
<dbReference type="InterPro" id="IPR016039">
    <property type="entry name" value="Thiolase-like"/>
</dbReference>
<keyword evidence="1" id="KW-0808">Transferase</keyword>
<dbReference type="PROSITE" id="PS52004">
    <property type="entry name" value="KS3_2"/>
    <property type="match status" value="1"/>
</dbReference>
<evidence type="ECO:0000259" key="2">
    <source>
        <dbReference type="PROSITE" id="PS52004"/>
    </source>
</evidence>
<organism evidence="3 4">
    <name type="scientific">Kibdelosporangium lantanae</name>
    <dbReference type="NCBI Taxonomy" id="1497396"/>
    <lineage>
        <taxon>Bacteria</taxon>
        <taxon>Bacillati</taxon>
        <taxon>Actinomycetota</taxon>
        <taxon>Actinomycetes</taxon>
        <taxon>Pseudonocardiales</taxon>
        <taxon>Pseudonocardiaceae</taxon>
        <taxon>Kibdelosporangium</taxon>
    </lineage>
</organism>
<name>A0ABW3MF69_9PSEU</name>
<gene>
    <name evidence="3" type="ORF">ACFQ1S_26135</name>
</gene>
<dbReference type="Gene3D" id="3.40.47.10">
    <property type="match status" value="1"/>
</dbReference>
<keyword evidence="4" id="KW-1185">Reference proteome</keyword>
<protein>
    <submittedName>
        <fullName evidence="3">Beta-ketoacyl synthase N-terminal-like domain-containing protein</fullName>
    </submittedName>
</protein>
<comment type="caution">
    <text evidence="3">The sequence shown here is derived from an EMBL/GenBank/DDBJ whole genome shotgun (WGS) entry which is preliminary data.</text>
</comment>
<evidence type="ECO:0000313" key="3">
    <source>
        <dbReference type="EMBL" id="MFD1048762.1"/>
    </source>
</evidence>
<feature type="domain" description="Ketosynthase family 3 (KS3)" evidence="2">
    <location>
        <begin position="1"/>
        <end position="140"/>
    </location>
</feature>